<evidence type="ECO:0000256" key="9">
    <source>
        <dbReference type="SAM" id="MobiDB-lite"/>
    </source>
</evidence>
<dbReference type="PANTHER" id="PTHR24161:SF17">
    <property type="entry name" value="PALMITOYLTRANSFERASE"/>
    <property type="match status" value="1"/>
</dbReference>
<comment type="similarity">
    <text evidence="8">Belongs to the DHHC palmitoyltransferase family.</text>
</comment>
<feature type="repeat" description="ANK" evidence="7">
    <location>
        <begin position="118"/>
        <end position="150"/>
    </location>
</feature>
<dbReference type="PANTHER" id="PTHR24161">
    <property type="entry name" value="ANK_REP_REGION DOMAIN-CONTAINING PROTEIN-RELATED"/>
    <property type="match status" value="1"/>
</dbReference>
<comment type="domain">
    <text evidence="8">The DHHC domain is required for palmitoyltransferase activity.</text>
</comment>
<dbReference type="PROSITE" id="PS50297">
    <property type="entry name" value="ANK_REP_REGION"/>
    <property type="match status" value="3"/>
</dbReference>
<evidence type="ECO:0000313" key="11">
    <source>
        <dbReference type="Ensembl" id="ENSLLEP00000008031.1"/>
    </source>
</evidence>
<organism evidence="11 12">
    <name type="scientific">Leptobrachium leishanense</name>
    <name type="common">Leishan spiny toad</name>
    <dbReference type="NCBI Taxonomy" id="445787"/>
    <lineage>
        <taxon>Eukaryota</taxon>
        <taxon>Metazoa</taxon>
        <taxon>Chordata</taxon>
        <taxon>Craniata</taxon>
        <taxon>Vertebrata</taxon>
        <taxon>Euteleostomi</taxon>
        <taxon>Amphibia</taxon>
        <taxon>Batrachia</taxon>
        <taxon>Anura</taxon>
        <taxon>Pelobatoidea</taxon>
        <taxon>Megophryidae</taxon>
        <taxon>Leptobrachium</taxon>
    </lineage>
</organism>
<accession>A0A8C5M2W1</accession>
<keyword evidence="8" id="KW-0012">Acyltransferase</keyword>
<dbReference type="Ensembl" id="ENSLLET00000008355.1">
    <property type="protein sequence ID" value="ENSLLEP00000008031.1"/>
    <property type="gene ID" value="ENSLLEG00000005097.1"/>
</dbReference>
<comment type="subcellular location">
    <subcellularLocation>
        <location evidence="1">Membrane</location>
        <topology evidence="1">Multi-pass membrane protein</topology>
    </subcellularLocation>
</comment>
<evidence type="ECO:0000256" key="7">
    <source>
        <dbReference type="PROSITE-ProRule" id="PRU00023"/>
    </source>
</evidence>
<dbReference type="InterPro" id="IPR036770">
    <property type="entry name" value="Ankyrin_rpt-contain_sf"/>
</dbReference>
<feature type="transmembrane region" description="Helical" evidence="8">
    <location>
        <begin position="332"/>
        <end position="353"/>
    </location>
</feature>
<dbReference type="SMART" id="SM00248">
    <property type="entry name" value="ANK"/>
    <property type="match status" value="6"/>
</dbReference>
<keyword evidence="3" id="KW-0677">Repeat</keyword>
<evidence type="ECO:0000256" key="2">
    <source>
        <dbReference type="ARBA" id="ARBA00022692"/>
    </source>
</evidence>
<proteinExistence type="inferred from homology"/>
<feature type="repeat" description="ANK" evidence="7">
    <location>
        <begin position="83"/>
        <end position="115"/>
    </location>
</feature>
<feature type="transmembrane region" description="Helical" evidence="8">
    <location>
        <begin position="430"/>
        <end position="449"/>
    </location>
</feature>
<evidence type="ECO:0000256" key="6">
    <source>
        <dbReference type="ARBA" id="ARBA00023136"/>
    </source>
</evidence>
<dbReference type="PROSITE" id="PS50216">
    <property type="entry name" value="DHHC"/>
    <property type="match status" value="1"/>
</dbReference>
<sequence length="549" mass="61712">MAKLSGHCGEPQQRRMGSKAENGTASWHPEPMPSGTDRVAEPDVCSTAKGGEIFQAVEAGNLERCQQIIEEEGPAVLGHYDEKGHTPVHWAALAGSVEIMGLFVDFRGPVDLPSQAEPGQRPIHWAAVNGHIAVVDILLKAGVLLDVEDQKGCSTLITAAQYGQTALSCYLIGKGAKLHLCDIEGDSGLHWACFKGYCELAQLLIHSGCNPRQADNFGQTPLHLAVLSGNLPTVQLLCDQEGIDLEGEDNNRNTPLKLAKGKKFKDIVSFLESAITQSKNLETKFDWSAWVFGRPGKSKGPILFFYANLLLWGYPTYFLKIVPVSYYALWEFHMAFLLCNVMMWIFFLTASFMNPGFLPQYTEQYDHAIKQAVNFNDWTNGKNPLSRLCHTCHLVKPLRSKHCRVTNRCVAQFDHYCPYIYNDVGQHNRVYFVGFLAAMSACCWMGVYLCWDWFHIEGVSVLIGIGFLFLAIIGIISLMMTLMCLYMAAVNITTNERMNAKKYTYLKNDKGNFHNPFNRGFYLNCMEFLHFISPLSEERIQENRPTFQI</sequence>
<dbReference type="InterPro" id="IPR001594">
    <property type="entry name" value="Palmitoyltrfase_DHHC"/>
</dbReference>
<dbReference type="GO" id="GO:0019706">
    <property type="term" value="F:protein-cysteine S-palmitoyltransferase activity"/>
    <property type="evidence" value="ECO:0007669"/>
    <property type="project" value="UniProtKB-EC"/>
</dbReference>
<dbReference type="EC" id="2.3.1.225" evidence="8"/>
<dbReference type="GO" id="GO:0000139">
    <property type="term" value="C:Golgi membrane"/>
    <property type="evidence" value="ECO:0007669"/>
    <property type="project" value="TreeGrafter"/>
</dbReference>
<dbReference type="OrthoDB" id="163438at2759"/>
<feature type="region of interest" description="Disordered" evidence="9">
    <location>
        <begin position="1"/>
        <end position="43"/>
    </location>
</feature>
<dbReference type="PROSITE" id="PS50088">
    <property type="entry name" value="ANK_REPEAT"/>
    <property type="match status" value="4"/>
</dbReference>
<dbReference type="AlphaFoldDB" id="A0A8C5M2W1"/>
<keyword evidence="2 8" id="KW-0812">Transmembrane</keyword>
<dbReference type="SUPFAM" id="SSF48403">
    <property type="entry name" value="Ankyrin repeat"/>
    <property type="match status" value="1"/>
</dbReference>
<dbReference type="Proteomes" id="UP000694569">
    <property type="component" value="Unplaced"/>
</dbReference>
<keyword evidence="12" id="KW-1185">Reference proteome</keyword>
<dbReference type="GeneTree" id="ENSGT00530000063074"/>
<evidence type="ECO:0000313" key="12">
    <source>
        <dbReference type="Proteomes" id="UP000694569"/>
    </source>
</evidence>
<keyword evidence="6 8" id="KW-0472">Membrane</keyword>
<feature type="repeat" description="ANK" evidence="7">
    <location>
        <begin position="217"/>
        <end position="237"/>
    </location>
</feature>
<name>A0A8C5M2W1_9ANUR</name>
<evidence type="ECO:0000256" key="3">
    <source>
        <dbReference type="ARBA" id="ARBA00022737"/>
    </source>
</evidence>
<dbReference type="Pfam" id="PF01529">
    <property type="entry name" value="DHHC"/>
    <property type="match status" value="1"/>
</dbReference>
<evidence type="ECO:0000256" key="5">
    <source>
        <dbReference type="ARBA" id="ARBA00023043"/>
    </source>
</evidence>
<dbReference type="Pfam" id="PF12796">
    <property type="entry name" value="Ank_2"/>
    <property type="match status" value="2"/>
</dbReference>
<keyword evidence="4 8" id="KW-1133">Transmembrane helix</keyword>
<keyword evidence="5 7" id="KW-0040">ANK repeat</keyword>
<keyword evidence="8" id="KW-0808">Transferase</keyword>
<reference evidence="11" key="1">
    <citation type="submission" date="2025-08" db="UniProtKB">
        <authorList>
            <consortium name="Ensembl"/>
        </authorList>
    </citation>
    <scope>IDENTIFICATION</scope>
</reference>
<evidence type="ECO:0000256" key="1">
    <source>
        <dbReference type="ARBA" id="ARBA00004141"/>
    </source>
</evidence>
<reference evidence="11" key="2">
    <citation type="submission" date="2025-09" db="UniProtKB">
        <authorList>
            <consortium name="Ensembl"/>
        </authorList>
    </citation>
    <scope>IDENTIFICATION</scope>
</reference>
<comment type="catalytic activity">
    <reaction evidence="8">
        <text>L-cysteinyl-[protein] + hexadecanoyl-CoA = S-hexadecanoyl-L-cysteinyl-[protein] + CoA</text>
        <dbReference type="Rhea" id="RHEA:36683"/>
        <dbReference type="Rhea" id="RHEA-COMP:10131"/>
        <dbReference type="Rhea" id="RHEA-COMP:11032"/>
        <dbReference type="ChEBI" id="CHEBI:29950"/>
        <dbReference type="ChEBI" id="CHEBI:57287"/>
        <dbReference type="ChEBI" id="CHEBI:57379"/>
        <dbReference type="ChEBI" id="CHEBI:74151"/>
        <dbReference type="EC" id="2.3.1.225"/>
    </reaction>
</comment>
<feature type="transmembrane region" description="Helical" evidence="8">
    <location>
        <begin position="461"/>
        <end position="488"/>
    </location>
</feature>
<protein>
    <recommendedName>
        <fullName evidence="8">Palmitoyltransferase</fullName>
        <ecNumber evidence="8">2.3.1.225</ecNumber>
    </recommendedName>
</protein>
<feature type="transmembrane region" description="Helical" evidence="8">
    <location>
        <begin position="303"/>
        <end position="326"/>
    </location>
</feature>
<feature type="repeat" description="ANK" evidence="7">
    <location>
        <begin position="184"/>
        <end position="216"/>
    </location>
</feature>
<dbReference type="InterPro" id="IPR002110">
    <property type="entry name" value="Ankyrin_rpt"/>
</dbReference>
<evidence type="ECO:0000256" key="4">
    <source>
        <dbReference type="ARBA" id="ARBA00022989"/>
    </source>
</evidence>
<dbReference type="Gene3D" id="1.25.40.20">
    <property type="entry name" value="Ankyrin repeat-containing domain"/>
    <property type="match status" value="2"/>
</dbReference>
<evidence type="ECO:0000259" key="10">
    <source>
        <dbReference type="Pfam" id="PF01529"/>
    </source>
</evidence>
<evidence type="ECO:0000256" key="8">
    <source>
        <dbReference type="RuleBase" id="RU079119"/>
    </source>
</evidence>
<feature type="domain" description="Palmitoyltransferase DHHC" evidence="10">
    <location>
        <begin position="386"/>
        <end position="500"/>
    </location>
</feature>